<feature type="transmembrane region" description="Helical" evidence="1">
    <location>
        <begin position="223"/>
        <end position="243"/>
    </location>
</feature>
<protein>
    <recommendedName>
        <fullName evidence="4">DUF4184 family protein</fullName>
    </recommendedName>
</protein>
<feature type="transmembrane region" description="Helical" evidence="1">
    <location>
        <begin position="105"/>
        <end position="122"/>
    </location>
</feature>
<dbReference type="OrthoDB" id="8481923at2"/>
<accession>A0A1I2V3M7</accession>
<evidence type="ECO:0000256" key="1">
    <source>
        <dbReference type="SAM" id="Phobius"/>
    </source>
</evidence>
<name>A0A1I2V3M7_9BACT</name>
<proteinExistence type="predicted"/>
<keyword evidence="3" id="KW-1185">Reference proteome</keyword>
<gene>
    <name evidence="2" type="ORF">SAMN05421739_10429</name>
</gene>
<dbReference type="STRING" id="1436961.SAMN05421739_10429"/>
<evidence type="ECO:0000313" key="2">
    <source>
        <dbReference type="EMBL" id="SFG83948.1"/>
    </source>
</evidence>
<feature type="transmembrane region" description="Helical" evidence="1">
    <location>
        <begin position="50"/>
        <end position="72"/>
    </location>
</feature>
<keyword evidence="1" id="KW-1133">Transmembrane helix</keyword>
<dbReference type="AlphaFoldDB" id="A0A1I2V3M7"/>
<keyword evidence="1" id="KW-0812">Transmembrane</keyword>
<dbReference type="Pfam" id="PF13803">
    <property type="entry name" value="DUF4184"/>
    <property type="match status" value="1"/>
</dbReference>
<feature type="transmembrane region" description="Helical" evidence="1">
    <location>
        <begin position="189"/>
        <end position="211"/>
    </location>
</feature>
<dbReference type="Proteomes" id="UP000198724">
    <property type="component" value="Unassembled WGS sequence"/>
</dbReference>
<organism evidence="2 3">
    <name type="scientific">Pontibacter chinhatensis</name>
    <dbReference type="NCBI Taxonomy" id="1436961"/>
    <lineage>
        <taxon>Bacteria</taxon>
        <taxon>Pseudomonadati</taxon>
        <taxon>Bacteroidota</taxon>
        <taxon>Cytophagia</taxon>
        <taxon>Cytophagales</taxon>
        <taxon>Hymenobacteraceae</taxon>
        <taxon>Pontibacter</taxon>
    </lineage>
</organism>
<dbReference type="InterPro" id="IPR025238">
    <property type="entry name" value="DUF4184"/>
</dbReference>
<reference evidence="3" key="1">
    <citation type="submission" date="2016-10" db="EMBL/GenBank/DDBJ databases">
        <authorList>
            <person name="Varghese N."/>
            <person name="Submissions S."/>
        </authorList>
    </citation>
    <scope>NUCLEOTIDE SEQUENCE [LARGE SCALE GENOMIC DNA]</scope>
    <source>
        <strain evidence="3">LP51</strain>
    </source>
</reference>
<feature type="transmembrane region" description="Helical" evidence="1">
    <location>
        <begin position="157"/>
        <end position="177"/>
    </location>
</feature>
<evidence type="ECO:0000313" key="3">
    <source>
        <dbReference type="Proteomes" id="UP000198724"/>
    </source>
</evidence>
<keyword evidence="1" id="KW-0472">Membrane</keyword>
<sequence>MPFTAAHPAIILPLLRRRWLSATALVMGSIAPDFEYFFRLETLSRISHTLPGLLLFNLPVTLLLCLLFHTFVRNQAIRYLPPYFKQRALAINYPANWLHYLRSNWLVIVASALIGSFSHLFWDSFTHQGLYFVNLFPILSESIAIPFTSEEIALHRVVQHVSTLVGTILILWYVHLLPAKPLPEEEMDAWLWFWLLIGTMGYFFLLFNLMVRRHLERKPGHMIVTLISGWLLTLLLYGLVAWLQRQLRMRKG</sequence>
<dbReference type="RefSeq" id="WP_092101577.1">
    <property type="nucleotide sequence ID" value="NZ_FOOT01000004.1"/>
</dbReference>
<evidence type="ECO:0008006" key="4">
    <source>
        <dbReference type="Google" id="ProtNLM"/>
    </source>
</evidence>
<dbReference type="EMBL" id="FOOT01000004">
    <property type="protein sequence ID" value="SFG83948.1"/>
    <property type="molecule type" value="Genomic_DNA"/>
</dbReference>